<sequence>MRAQETETIYVLDTNVIVRNPEIMARVEPSRLVFPSPVLRELFFRRDRGGREELLAIINRLISKGARQIGLDPETPMPSELLDSSFRLDTADIEIAAIAKHLADRSAAKVEVVTADQPLRAALTKIGIQSQSPVDVIALLREIPPDPQTEETVRRVVSADNAYVWRSVIAAVVCAAAGAYYAWNFVAFTKYLPAVATVVGIPVLGVLLFWLRERFRLTYGIAEFSFGVFGAIAVFLPSFDYSALDQKSALQIAGSLYVIVRGMDNVGKGLEGTRWNGFWKSVFRKG</sequence>
<dbReference type="SUPFAM" id="SSF88723">
    <property type="entry name" value="PIN domain-like"/>
    <property type="match status" value="1"/>
</dbReference>
<evidence type="ECO:0000256" key="1">
    <source>
        <dbReference type="SAM" id="Phobius"/>
    </source>
</evidence>
<dbReference type="Pfam" id="PF13638">
    <property type="entry name" value="PIN_4"/>
    <property type="match status" value="1"/>
</dbReference>
<accession>A0A1C3WEQ3</accession>
<dbReference type="Proteomes" id="UP000199205">
    <property type="component" value="Unassembled WGS sequence"/>
</dbReference>
<dbReference type="Gene3D" id="3.40.50.1010">
    <property type="entry name" value="5'-nuclease"/>
    <property type="match status" value="1"/>
</dbReference>
<keyword evidence="1" id="KW-1133">Transmembrane helix</keyword>
<feature type="domain" description="PIN" evidence="2">
    <location>
        <begin position="8"/>
        <end position="121"/>
    </location>
</feature>
<dbReference type="InterPro" id="IPR002716">
    <property type="entry name" value="PIN_dom"/>
</dbReference>
<reference evidence="3 4" key="1">
    <citation type="submission" date="2016-08" db="EMBL/GenBank/DDBJ databases">
        <authorList>
            <person name="Seilhamer J.J."/>
        </authorList>
    </citation>
    <scope>NUCLEOTIDE SEQUENCE [LARGE SCALE GENOMIC DNA]</scope>
    <source>
        <strain evidence="3 4">P1-7</strain>
    </source>
</reference>
<evidence type="ECO:0000259" key="2">
    <source>
        <dbReference type="SMART" id="SM00670"/>
    </source>
</evidence>
<feature type="transmembrane region" description="Helical" evidence="1">
    <location>
        <begin position="163"/>
        <end position="183"/>
    </location>
</feature>
<gene>
    <name evidence="3" type="ORF">GA0061101_110184</name>
</gene>
<organism evidence="3 4">
    <name type="scientific">Rhizobium lusitanum</name>
    <dbReference type="NCBI Taxonomy" id="293958"/>
    <lineage>
        <taxon>Bacteria</taxon>
        <taxon>Pseudomonadati</taxon>
        <taxon>Pseudomonadota</taxon>
        <taxon>Alphaproteobacteria</taxon>
        <taxon>Hyphomicrobiales</taxon>
        <taxon>Rhizobiaceae</taxon>
        <taxon>Rhizobium/Agrobacterium group</taxon>
        <taxon>Rhizobium</taxon>
    </lineage>
</organism>
<name>A0A1C3WEQ3_9HYPH</name>
<dbReference type="EMBL" id="FMAF01000010">
    <property type="protein sequence ID" value="SCB38366.1"/>
    <property type="molecule type" value="Genomic_DNA"/>
</dbReference>
<feature type="transmembrane region" description="Helical" evidence="1">
    <location>
        <begin position="189"/>
        <end position="210"/>
    </location>
</feature>
<dbReference type="OrthoDB" id="8457018at2"/>
<proteinExistence type="predicted"/>
<dbReference type="RefSeq" id="WP_092574829.1">
    <property type="nucleotide sequence ID" value="NZ_FMAF01000010.1"/>
</dbReference>
<feature type="transmembrane region" description="Helical" evidence="1">
    <location>
        <begin position="217"/>
        <end position="236"/>
    </location>
</feature>
<evidence type="ECO:0000313" key="4">
    <source>
        <dbReference type="Proteomes" id="UP000199205"/>
    </source>
</evidence>
<dbReference type="InterPro" id="IPR029060">
    <property type="entry name" value="PIN-like_dom_sf"/>
</dbReference>
<dbReference type="AlphaFoldDB" id="A0A1C3WEQ3"/>
<keyword evidence="1" id="KW-0472">Membrane</keyword>
<evidence type="ECO:0000313" key="3">
    <source>
        <dbReference type="EMBL" id="SCB38366.1"/>
    </source>
</evidence>
<dbReference type="SMART" id="SM00670">
    <property type="entry name" value="PINc"/>
    <property type="match status" value="1"/>
</dbReference>
<keyword evidence="1" id="KW-0812">Transmembrane</keyword>
<protein>
    <submittedName>
        <fullName evidence="3">PIN domain-containing protein</fullName>
    </submittedName>
</protein>